<protein>
    <submittedName>
        <fullName evidence="1">Uncharacterized protein</fullName>
    </submittedName>
</protein>
<evidence type="ECO:0000313" key="2">
    <source>
        <dbReference type="Proteomes" id="UP000766986"/>
    </source>
</evidence>
<dbReference type="Proteomes" id="UP000766986">
    <property type="component" value="Unassembled WGS sequence"/>
</dbReference>
<keyword evidence="2" id="KW-1185">Reference proteome</keyword>
<dbReference type="EMBL" id="JACLYZ010000013">
    <property type="protein sequence ID" value="MBM6735084.1"/>
    <property type="molecule type" value="Genomic_DNA"/>
</dbReference>
<name>A0ABS2E0G5_9BACT</name>
<reference evidence="1 2" key="1">
    <citation type="journal article" date="2021" name="Sci. Rep.">
        <title>The distribution of antibiotic resistance genes in chicken gut microbiota commensals.</title>
        <authorList>
            <person name="Juricova H."/>
            <person name="Matiasovicova J."/>
            <person name="Kubasova T."/>
            <person name="Cejkova D."/>
            <person name="Rychlik I."/>
        </authorList>
    </citation>
    <scope>NUCLEOTIDE SEQUENCE [LARGE SCALE GENOMIC DNA]</scope>
    <source>
        <strain evidence="1 2">An772</strain>
    </source>
</reference>
<proteinExistence type="predicted"/>
<organism evidence="1 2">
    <name type="scientific">Mediterranea massiliensis</name>
    <dbReference type="NCBI Taxonomy" id="1841865"/>
    <lineage>
        <taxon>Bacteria</taxon>
        <taxon>Pseudomonadati</taxon>
        <taxon>Bacteroidota</taxon>
        <taxon>Bacteroidia</taxon>
        <taxon>Bacteroidales</taxon>
        <taxon>Bacteroidaceae</taxon>
        <taxon>Mediterranea</taxon>
    </lineage>
</organism>
<accession>A0ABS2E0G5</accession>
<comment type="caution">
    <text evidence="1">The sequence shown here is derived from an EMBL/GenBank/DDBJ whole genome shotgun (WGS) entry which is preliminary data.</text>
</comment>
<gene>
    <name evidence="1" type="ORF">H7U35_07605</name>
</gene>
<dbReference type="RefSeq" id="WP_205095288.1">
    <property type="nucleotide sequence ID" value="NZ_JACLYZ010000013.1"/>
</dbReference>
<evidence type="ECO:0000313" key="1">
    <source>
        <dbReference type="EMBL" id="MBM6735084.1"/>
    </source>
</evidence>
<sequence length="72" mass="8214">MTDIDYMIEHVAADLIRLLVEKRGMTFVDAVDKLYTSDTYAKLSNPKTGLYFQSPNYVYSYLEHELATGVMG</sequence>